<comment type="catalytic activity">
    <reaction evidence="10 12">
        <text>O-phospho-L-threonyl-[protein] + H2O = L-threonyl-[protein] + phosphate</text>
        <dbReference type="Rhea" id="RHEA:47004"/>
        <dbReference type="Rhea" id="RHEA-COMP:11060"/>
        <dbReference type="Rhea" id="RHEA-COMP:11605"/>
        <dbReference type="ChEBI" id="CHEBI:15377"/>
        <dbReference type="ChEBI" id="CHEBI:30013"/>
        <dbReference type="ChEBI" id="CHEBI:43474"/>
        <dbReference type="ChEBI" id="CHEBI:61977"/>
        <dbReference type="EC" id="3.1.3.16"/>
    </reaction>
</comment>
<dbReference type="GO" id="GO:0008270">
    <property type="term" value="F:zinc ion binding"/>
    <property type="evidence" value="ECO:0007669"/>
    <property type="project" value="UniProtKB-KW"/>
</dbReference>
<organism evidence="14 15">
    <name type="scientific">Zostera marina</name>
    <name type="common">Eelgrass</name>
    <dbReference type="NCBI Taxonomy" id="29655"/>
    <lineage>
        <taxon>Eukaryota</taxon>
        <taxon>Viridiplantae</taxon>
        <taxon>Streptophyta</taxon>
        <taxon>Embryophyta</taxon>
        <taxon>Tracheophyta</taxon>
        <taxon>Spermatophyta</taxon>
        <taxon>Magnoliopsida</taxon>
        <taxon>Liliopsida</taxon>
        <taxon>Zosteraceae</taxon>
        <taxon>Zostera</taxon>
    </lineage>
</organism>
<keyword evidence="7 12" id="KW-0904">Protein phosphatase</keyword>
<evidence type="ECO:0000256" key="12">
    <source>
        <dbReference type="RuleBase" id="RU367080"/>
    </source>
</evidence>
<evidence type="ECO:0000256" key="11">
    <source>
        <dbReference type="PROSITE-ProRule" id="PRU00812"/>
    </source>
</evidence>
<evidence type="ECO:0000313" key="15">
    <source>
        <dbReference type="Proteomes" id="UP000036987"/>
    </source>
</evidence>
<evidence type="ECO:0000256" key="10">
    <source>
        <dbReference type="ARBA" id="ARBA00048336"/>
    </source>
</evidence>
<evidence type="ECO:0000256" key="5">
    <source>
        <dbReference type="ARBA" id="ARBA00022801"/>
    </source>
</evidence>
<keyword evidence="3 12" id="KW-0479">Metal-binding</keyword>
<dbReference type="EC" id="3.1.3.16" evidence="12"/>
<keyword evidence="5 12" id="KW-0378">Hydrolase</keyword>
<dbReference type="PANTHER" id="PTHR14732">
    <property type="entry name" value="RNA POLYMERASE II SUBUNIT B1 CTD PHOSPHATASE RPAP2-RELATED"/>
    <property type="match status" value="1"/>
</dbReference>
<keyword evidence="4 12" id="KW-0863">Zinc-finger</keyword>
<protein>
    <recommendedName>
        <fullName evidence="12">RNA polymerase II subunit B1 CTD phosphatase RPAP2 homolog</fullName>
        <ecNumber evidence="12">3.1.3.16</ecNumber>
    </recommendedName>
</protein>
<dbReference type="GO" id="GO:0005737">
    <property type="term" value="C:cytoplasm"/>
    <property type="evidence" value="ECO:0000318"/>
    <property type="project" value="GO_Central"/>
</dbReference>
<dbReference type="PANTHER" id="PTHR14732:SF0">
    <property type="entry name" value="RNA POLYMERASE II SUBUNIT B1 CTD PHOSPHATASE RPAP2-RELATED"/>
    <property type="match status" value="1"/>
</dbReference>
<keyword evidence="6 12" id="KW-0862">Zinc</keyword>
<evidence type="ECO:0000256" key="6">
    <source>
        <dbReference type="ARBA" id="ARBA00022833"/>
    </source>
</evidence>
<gene>
    <name evidence="14" type="ORF">ZOSMA_189G00470</name>
</gene>
<dbReference type="GO" id="GO:0005634">
    <property type="term" value="C:nucleus"/>
    <property type="evidence" value="ECO:0000318"/>
    <property type="project" value="GO_Central"/>
</dbReference>
<dbReference type="OMA" id="WMGPSNA"/>
<accession>A0A0K9PQ39</accession>
<dbReference type="Gene3D" id="1.25.40.820">
    <property type="match status" value="1"/>
</dbReference>
<dbReference type="InterPro" id="IPR007308">
    <property type="entry name" value="Rtr1/RPAP2_dom"/>
</dbReference>
<comment type="subcellular location">
    <subcellularLocation>
        <location evidence="1 12">Nucleus</location>
    </subcellularLocation>
</comment>
<evidence type="ECO:0000256" key="9">
    <source>
        <dbReference type="ARBA" id="ARBA00047761"/>
    </source>
</evidence>
<feature type="domain" description="RTR1-type" evidence="13">
    <location>
        <begin position="67"/>
        <end position="152"/>
    </location>
</feature>
<dbReference type="EMBL" id="LFYR01000691">
    <property type="protein sequence ID" value="KMZ71086.1"/>
    <property type="molecule type" value="Genomic_DNA"/>
</dbReference>
<evidence type="ECO:0000313" key="14">
    <source>
        <dbReference type="EMBL" id="KMZ71086.1"/>
    </source>
</evidence>
<evidence type="ECO:0000256" key="7">
    <source>
        <dbReference type="ARBA" id="ARBA00022912"/>
    </source>
</evidence>
<comment type="similarity">
    <text evidence="2 11 12">Belongs to the RPAP2 family.</text>
</comment>
<dbReference type="Pfam" id="PF04181">
    <property type="entry name" value="RPAP2_Rtr1"/>
    <property type="match status" value="1"/>
</dbReference>
<evidence type="ECO:0000256" key="8">
    <source>
        <dbReference type="ARBA" id="ARBA00023242"/>
    </source>
</evidence>
<dbReference type="InterPro" id="IPR038534">
    <property type="entry name" value="Rtr1/RPAP2_sf"/>
</dbReference>
<dbReference type="OrthoDB" id="2590500at2759"/>
<comment type="function">
    <text evidence="12">Putative RNA polymerase II subunit B1 C-terminal domain (CTD) phosphatase involved in RNA polymerase II transcription regulation.</text>
</comment>
<dbReference type="GO" id="GO:0043175">
    <property type="term" value="F:RNA polymerase core enzyme binding"/>
    <property type="evidence" value="ECO:0007669"/>
    <property type="project" value="UniProtKB-UniRule"/>
</dbReference>
<reference evidence="15" key="1">
    <citation type="journal article" date="2016" name="Nature">
        <title>The genome of the seagrass Zostera marina reveals angiosperm adaptation to the sea.</title>
        <authorList>
            <person name="Olsen J.L."/>
            <person name="Rouze P."/>
            <person name="Verhelst B."/>
            <person name="Lin Y.-C."/>
            <person name="Bayer T."/>
            <person name="Collen J."/>
            <person name="Dattolo E."/>
            <person name="De Paoli E."/>
            <person name="Dittami S."/>
            <person name="Maumus F."/>
            <person name="Michel G."/>
            <person name="Kersting A."/>
            <person name="Lauritano C."/>
            <person name="Lohaus R."/>
            <person name="Toepel M."/>
            <person name="Tonon T."/>
            <person name="Vanneste K."/>
            <person name="Amirebrahimi M."/>
            <person name="Brakel J."/>
            <person name="Bostroem C."/>
            <person name="Chovatia M."/>
            <person name="Grimwood J."/>
            <person name="Jenkins J.W."/>
            <person name="Jueterbock A."/>
            <person name="Mraz A."/>
            <person name="Stam W.T."/>
            <person name="Tice H."/>
            <person name="Bornberg-Bauer E."/>
            <person name="Green P.J."/>
            <person name="Pearson G.A."/>
            <person name="Procaccini G."/>
            <person name="Duarte C.M."/>
            <person name="Schmutz J."/>
            <person name="Reusch T.B.H."/>
            <person name="Van de Peer Y."/>
        </authorList>
    </citation>
    <scope>NUCLEOTIDE SEQUENCE [LARGE SCALE GENOMIC DNA]</scope>
    <source>
        <strain evidence="15">cv. Finnish</strain>
    </source>
</reference>
<evidence type="ECO:0000256" key="4">
    <source>
        <dbReference type="ARBA" id="ARBA00022771"/>
    </source>
</evidence>
<dbReference type="InterPro" id="IPR039693">
    <property type="entry name" value="Rtr1/RPAP2"/>
</dbReference>
<sequence length="585" mass="66308">MVLIWNIPTGHISDLILSTHKTLIMVNPTNLTTAKENLPRIEIGQAIYKIQTILLDVHQCSQQQLLSAASLLSQPDYADIVTERSIAKMCGYPLCPNSLPYDRPRKGKYRISLSEHRVYDLQESYQFCSEECLINSKLFAGTLVVERRDEMSGVKILDALDSFEGVSKVVNDRDKKKEAGKFYRDLEVGDLGFSNLKIREKSDVNKGEVLPFEEWIGPSNAIEGHVPRDRNLGMNSKVKIKHEKDDKCEEIKNKIEFTSEIFLGDPLEASSSNCKEKQDDHTLVSSFKQKRLKERKHTVKWADQEEAKSTSILSNELKEDDESSVRIANAEACATALLEASEAISSGEFEDENAVSQAGLVILPNPYNHGKSESITNVEELQFSKNTMKWPTKSVLSNDDVFDIKDSWYDTMPPEDFTLTLSTFATMWMSLFEWVTCFSLAYIYGQDETSQEEFSDVNGREYPHKISMIGGRSLEIKQTLAGCISRGLPEIVSYLSIPTPVSNIEKAMSQLLDTMSFVEALPPFKSKEWQVIILLFVESLAVFRIPTLAKHMKNRRNLQYKILHAAHLSVDEYETMKDLMNPLGR</sequence>
<dbReference type="GO" id="GO:0008420">
    <property type="term" value="F:RNA polymerase II CTD heptapeptide repeat phosphatase activity"/>
    <property type="evidence" value="ECO:0000318"/>
    <property type="project" value="GO_Central"/>
</dbReference>
<evidence type="ECO:0000256" key="3">
    <source>
        <dbReference type="ARBA" id="ARBA00022723"/>
    </source>
</evidence>
<dbReference type="Proteomes" id="UP000036987">
    <property type="component" value="Unassembled WGS sequence"/>
</dbReference>
<evidence type="ECO:0000256" key="2">
    <source>
        <dbReference type="ARBA" id="ARBA00005676"/>
    </source>
</evidence>
<comment type="caution">
    <text evidence="14">The sequence shown here is derived from an EMBL/GenBank/DDBJ whole genome shotgun (WGS) entry which is preliminary data.</text>
</comment>
<dbReference type="STRING" id="29655.A0A0K9PQ39"/>
<evidence type="ECO:0000259" key="13">
    <source>
        <dbReference type="PROSITE" id="PS51479"/>
    </source>
</evidence>
<proteinExistence type="inferred from homology"/>
<keyword evidence="15" id="KW-1185">Reference proteome</keyword>
<evidence type="ECO:0000256" key="1">
    <source>
        <dbReference type="ARBA" id="ARBA00004123"/>
    </source>
</evidence>
<name>A0A0K9PQ39_ZOSMR</name>
<dbReference type="AlphaFoldDB" id="A0A0K9PQ39"/>
<keyword evidence="8 12" id="KW-0539">Nucleus</keyword>
<dbReference type="PROSITE" id="PS51479">
    <property type="entry name" value="ZF_RTR1"/>
    <property type="match status" value="1"/>
</dbReference>
<comment type="catalytic activity">
    <reaction evidence="9 12">
        <text>O-phospho-L-seryl-[protein] + H2O = L-seryl-[protein] + phosphate</text>
        <dbReference type="Rhea" id="RHEA:20629"/>
        <dbReference type="Rhea" id="RHEA-COMP:9863"/>
        <dbReference type="Rhea" id="RHEA-COMP:11604"/>
        <dbReference type="ChEBI" id="CHEBI:15377"/>
        <dbReference type="ChEBI" id="CHEBI:29999"/>
        <dbReference type="ChEBI" id="CHEBI:43474"/>
        <dbReference type="ChEBI" id="CHEBI:83421"/>
        <dbReference type="EC" id="3.1.3.16"/>
    </reaction>
</comment>